<organism evidence="3 4">
    <name type="scientific">Dendryphion nanum</name>
    <dbReference type="NCBI Taxonomy" id="256645"/>
    <lineage>
        <taxon>Eukaryota</taxon>
        <taxon>Fungi</taxon>
        <taxon>Dikarya</taxon>
        <taxon>Ascomycota</taxon>
        <taxon>Pezizomycotina</taxon>
        <taxon>Dothideomycetes</taxon>
        <taxon>Pleosporomycetidae</taxon>
        <taxon>Pleosporales</taxon>
        <taxon>Torulaceae</taxon>
        <taxon>Dendryphion</taxon>
    </lineage>
</organism>
<proteinExistence type="predicted"/>
<dbReference type="GO" id="GO:0009117">
    <property type="term" value="P:nucleotide metabolic process"/>
    <property type="evidence" value="ECO:0007669"/>
    <property type="project" value="InterPro"/>
</dbReference>
<dbReference type="InterPro" id="IPR043171">
    <property type="entry name" value="Ap4A_phos1/2-like"/>
</dbReference>
<feature type="domain" description="ATP adenylyltransferase C-terminal" evidence="1">
    <location>
        <begin position="204"/>
        <end position="332"/>
    </location>
</feature>
<dbReference type="InterPro" id="IPR036265">
    <property type="entry name" value="HIT-like_sf"/>
</dbReference>
<evidence type="ECO:0000313" key="3">
    <source>
        <dbReference type="EMBL" id="KAH7126836.1"/>
    </source>
</evidence>
<dbReference type="Gene3D" id="3.30.428.70">
    <property type="match status" value="1"/>
</dbReference>
<comment type="caution">
    <text evidence="3">The sequence shown here is derived from an EMBL/GenBank/DDBJ whole genome shotgun (WGS) entry which is preliminary data.</text>
</comment>
<evidence type="ECO:0000313" key="4">
    <source>
        <dbReference type="Proteomes" id="UP000700596"/>
    </source>
</evidence>
<dbReference type="OrthoDB" id="10267950at2759"/>
<gene>
    <name evidence="3" type="ORF">B0J11DRAFT_432768</name>
</gene>
<dbReference type="GO" id="GO:0003877">
    <property type="term" value="F:ATP:ADP adenylyltransferase activity"/>
    <property type="evidence" value="ECO:0007669"/>
    <property type="project" value="InterPro"/>
</dbReference>
<dbReference type="PANTHER" id="PTHR38420">
    <property type="entry name" value="AP-4-A PHOSPHORYLASE II"/>
    <property type="match status" value="1"/>
</dbReference>
<dbReference type="Pfam" id="PF09830">
    <property type="entry name" value="ATP_transf"/>
    <property type="match status" value="1"/>
</dbReference>
<evidence type="ECO:0000259" key="2">
    <source>
        <dbReference type="Pfam" id="PF19327"/>
    </source>
</evidence>
<protein>
    <submittedName>
        <fullName evidence="3">Ap4A phosphorylase-like protein II</fullName>
    </submittedName>
</protein>
<dbReference type="PANTHER" id="PTHR38420:SF3">
    <property type="entry name" value="5',5'''-P-1,P-4-TETRAPHOSPHATE PHOSPHORYLASE 2"/>
    <property type="match status" value="1"/>
</dbReference>
<reference evidence="3" key="1">
    <citation type="journal article" date="2021" name="Nat. Commun.">
        <title>Genetic determinants of endophytism in the Arabidopsis root mycobiome.</title>
        <authorList>
            <person name="Mesny F."/>
            <person name="Miyauchi S."/>
            <person name="Thiergart T."/>
            <person name="Pickel B."/>
            <person name="Atanasova L."/>
            <person name="Karlsson M."/>
            <person name="Huettel B."/>
            <person name="Barry K.W."/>
            <person name="Haridas S."/>
            <person name="Chen C."/>
            <person name="Bauer D."/>
            <person name="Andreopoulos W."/>
            <person name="Pangilinan J."/>
            <person name="LaButti K."/>
            <person name="Riley R."/>
            <person name="Lipzen A."/>
            <person name="Clum A."/>
            <person name="Drula E."/>
            <person name="Henrissat B."/>
            <person name="Kohler A."/>
            <person name="Grigoriev I.V."/>
            <person name="Martin F.M."/>
            <person name="Hacquard S."/>
        </authorList>
    </citation>
    <scope>NUCLEOTIDE SEQUENCE</scope>
    <source>
        <strain evidence="3">MPI-CAGE-CH-0243</strain>
    </source>
</reference>
<dbReference type="Pfam" id="PF19327">
    <property type="entry name" value="Ap4A_phos_N"/>
    <property type="match status" value="1"/>
</dbReference>
<dbReference type="InterPro" id="IPR009163">
    <property type="entry name" value="Ap4A_phos1/2"/>
</dbReference>
<keyword evidence="4" id="KW-1185">Reference proteome</keyword>
<dbReference type="GO" id="GO:0005524">
    <property type="term" value="F:ATP binding"/>
    <property type="evidence" value="ECO:0007669"/>
    <property type="project" value="InterPro"/>
</dbReference>
<dbReference type="InterPro" id="IPR045759">
    <property type="entry name" value="Ap4A_phos1/2_N"/>
</dbReference>
<feature type="domain" description="Ap4A phosphorylase 1/2 N-terminal" evidence="2">
    <location>
        <begin position="13"/>
        <end position="174"/>
    </location>
</feature>
<dbReference type="AlphaFoldDB" id="A0A9P9DYK5"/>
<evidence type="ECO:0000259" key="1">
    <source>
        <dbReference type="Pfam" id="PF09830"/>
    </source>
</evidence>
<accession>A0A9P9DYK5</accession>
<dbReference type="SUPFAM" id="SSF54197">
    <property type="entry name" value="HIT-like"/>
    <property type="match status" value="1"/>
</dbReference>
<name>A0A9P9DYK5_9PLEO</name>
<sequence length="340" mass="37592">MDLGLLEPLSVLVDTKFKSAKSSRSLIFSPTDVAIIKTSAGIPFQLRYCPSLAKKPVSSNESATTSVPRKKVDVFENPSSDLHIADIPTTNPSHLLVLNKFPIIASHFIIATKSNKQQTHSLEQDDLSTTYACLKAWQAEDTHKRLFAFFNSGEHSGASQPHRHLQFLPVENTKADLSSTSWDLLLDFILDGSEKTSSGLLQHPAVPFVHYAARLPAEPTPAQLLRIYDELYLSAKRAVDDADLDNFQLHPTDDGSLPISYNLAMTTDVMAIMPRRSEGGTLQLDDGTEIGFIMLNGTTLGGTLMVKYEEEWNVLREQPTKLDDILTSIGFPRATKKVKL</sequence>
<dbReference type="EMBL" id="JAGMWT010000006">
    <property type="protein sequence ID" value="KAH7126836.1"/>
    <property type="molecule type" value="Genomic_DNA"/>
</dbReference>
<dbReference type="InterPro" id="IPR019200">
    <property type="entry name" value="ATP_adenylylTrfase_C"/>
</dbReference>
<dbReference type="Proteomes" id="UP000700596">
    <property type="component" value="Unassembled WGS sequence"/>
</dbReference>